<reference evidence="1" key="1">
    <citation type="submission" date="2022-08" db="EMBL/GenBank/DDBJ databases">
        <title>Genome Sequence of Lecanicillium fungicola.</title>
        <authorList>
            <person name="Buettner E."/>
        </authorList>
    </citation>
    <scope>NUCLEOTIDE SEQUENCE</scope>
    <source>
        <strain evidence="1">Babe33</strain>
    </source>
</reference>
<proteinExistence type="predicted"/>
<sequence>MASLASSSTADIVKKIEVLLETSKTLKDGDDYARVQLMQQVELLYEALEPPVNNLTQFYCINIAVSLGIFDHMKDEGSTTADELGHLTHASTDVIARVMRVLVASRVVASMGEDSTMLNVSYITLPEFFKTRSPDELVDIRKTPYACAYGMEGKTFYEVLSAKPDHLYTFNKSMSEPGPEWGMFPFASLREEVEAEPERPFVVDIGGGKGQALLRIRDETCNAFGTSSKLILQERPDVLEQIQQEDIAGIEKMPYDFHTPQPVQGGPPGAHVYFFSQIIHNYPDHVCQDILARAAKAMSLKSRLLIVESVLPATTDVGGDMGAYLVDFVGLAMGGKERTEKEFKVLLASAGLVLTKVWPGKARHQAIIEARLQRE</sequence>
<gene>
    <name evidence="1" type="ORF">NQ176_g1079</name>
</gene>
<comment type="caution">
    <text evidence="1">The sequence shown here is derived from an EMBL/GenBank/DDBJ whole genome shotgun (WGS) entry which is preliminary data.</text>
</comment>
<evidence type="ECO:0000313" key="1">
    <source>
        <dbReference type="EMBL" id="KAJ2982906.1"/>
    </source>
</evidence>
<accession>A0ACC1NVL4</accession>
<name>A0ACC1NVL4_9HYPO</name>
<dbReference type="EMBL" id="JANJQO010000052">
    <property type="protein sequence ID" value="KAJ2982906.1"/>
    <property type="molecule type" value="Genomic_DNA"/>
</dbReference>
<protein>
    <submittedName>
        <fullName evidence="1">Uncharacterized protein</fullName>
    </submittedName>
</protein>
<evidence type="ECO:0000313" key="2">
    <source>
        <dbReference type="Proteomes" id="UP001143910"/>
    </source>
</evidence>
<keyword evidence="2" id="KW-1185">Reference proteome</keyword>
<organism evidence="1 2">
    <name type="scientific">Zarea fungicola</name>
    <dbReference type="NCBI Taxonomy" id="93591"/>
    <lineage>
        <taxon>Eukaryota</taxon>
        <taxon>Fungi</taxon>
        <taxon>Dikarya</taxon>
        <taxon>Ascomycota</taxon>
        <taxon>Pezizomycotina</taxon>
        <taxon>Sordariomycetes</taxon>
        <taxon>Hypocreomycetidae</taxon>
        <taxon>Hypocreales</taxon>
        <taxon>Cordycipitaceae</taxon>
        <taxon>Zarea</taxon>
    </lineage>
</organism>
<dbReference type="Proteomes" id="UP001143910">
    <property type="component" value="Unassembled WGS sequence"/>
</dbReference>